<organism evidence="3">
    <name type="scientific">Triticum aestivum</name>
    <name type="common">Wheat</name>
    <dbReference type="NCBI Taxonomy" id="4565"/>
    <lineage>
        <taxon>Eukaryota</taxon>
        <taxon>Viridiplantae</taxon>
        <taxon>Streptophyta</taxon>
        <taxon>Embryophyta</taxon>
        <taxon>Tracheophyta</taxon>
        <taxon>Spermatophyta</taxon>
        <taxon>Magnoliopsida</taxon>
        <taxon>Liliopsida</taxon>
        <taxon>Poales</taxon>
        <taxon>Poaceae</taxon>
        <taxon>BOP clade</taxon>
        <taxon>Pooideae</taxon>
        <taxon>Triticodae</taxon>
        <taxon>Triticeae</taxon>
        <taxon>Triticinae</taxon>
        <taxon>Triticum</taxon>
    </lineage>
</organism>
<dbReference type="Gramene" id="TraesJAG5D03G03023960.1">
    <property type="protein sequence ID" value="TraesJAG5D03G03023960.1"/>
    <property type="gene ID" value="TraesJAG5D03G03023960"/>
</dbReference>
<dbReference type="Pfam" id="PF00646">
    <property type="entry name" value="F-box"/>
    <property type="match status" value="1"/>
</dbReference>
<evidence type="ECO:0000313" key="3">
    <source>
        <dbReference type="EnsemblPlants" id="TraesCS5D02G006900.1"/>
    </source>
</evidence>
<dbReference type="Gramene" id="TraesWEE_scaffold_090788_01G000300.1">
    <property type="protein sequence ID" value="TraesWEE_scaffold_090788_01G000300.1"/>
    <property type="gene ID" value="TraesWEE_scaffold_090788_01G000300"/>
</dbReference>
<evidence type="ECO:0000313" key="4">
    <source>
        <dbReference type="Proteomes" id="UP000019116"/>
    </source>
</evidence>
<dbReference type="Gramene" id="TraesARI5D03G02977190.1">
    <property type="protein sequence ID" value="TraesARI5D03G02977190.1"/>
    <property type="gene ID" value="TraesARI5D03G02977190"/>
</dbReference>
<keyword evidence="4" id="KW-1185">Reference proteome</keyword>
<evidence type="ECO:0000259" key="2">
    <source>
        <dbReference type="SMART" id="SM00256"/>
    </source>
</evidence>
<dbReference type="PANTHER" id="PTHR34223">
    <property type="entry name" value="OS11G0201299 PROTEIN"/>
    <property type="match status" value="1"/>
</dbReference>
<dbReference type="InterPro" id="IPR036047">
    <property type="entry name" value="F-box-like_dom_sf"/>
</dbReference>
<feature type="region of interest" description="Disordered" evidence="1">
    <location>
        <begin position="1"/>
        <end position="21"/>
    </location>
</feature>
<name>A0A3B6MI76_WHEAT</name>
<dbReference type="Proteomes" id="UP000019116">
    <property type="component" value="Chromosome 5D"/>
</dbReference>
<dbReference type="InterPro" id="IPR001810">
    <property type="entry name" value="F-box_dom"/>
</dbReference>
<dbReference type="STRING" id="4565.A0A3B6MI76"/>
<accession>A0A3B6MI76</accession>
<sequence>MSELASIPCSSKRARGTSDGVDRLSSLPDELLHCVMSFLPMPEAGRTSLLSPRWLNLWASTPYIRIDHQDFMDDGKLKKFGDRLLLMRDRTTSLDKAWISVHHVADRTMCYEWIRHAIMHNVSFERSLRTCPMFSNLTSLVLGEWCMAADFYPLLRILQRSCKLKELKLKLTKEEFSTCKDSEPALSSTRGALPSGSGSHPCIERVKICCHEHDPRVSSLVQALQLIVGDVKISIEHR</sequence>
<dbReference type="Gramene" id="TraesCS5D02G006900.1">
    <property type="protein sequence ID" value="TraesCS5D02G006900.1"/>
    <property type="gene ID" value="TraesCS5D02G006900"/>
</dbReference>
<dbReference type="Gramene" id="TraesMAC5D03G03025980.1">
    <property type="protein sequence ID" value="TraesMAC5D03G03025980.1"/>
    <property type="gene ID" value="TraesMAC5D03G03025980"/>
</dbReference>
<proteinExistence type="predicted"/>
<dbReference type="Gramene" id="TraesSTA5D03G03018520.1">
    <property type="protein sequence ID" value="TraesSTA5D03G03018520.1"/>
    <property type="gene ID" value="TraesSTA5D03G03018520"/>
</dbReference>
<dbReference type="Gramene" id="TraesCLE_scaffold_093813_01G000100.1">
    <property type="protein sequence ID" value="TraesCLE_scaffold_093813_01G000100.1"/>
    <property type="gene ID" value="TraesCLE_scaffold_093813_01G000100"/>
</dbReference>
<dbReference type="Gene3D" id="1.20.1280.50">
    <property type="match status" value="1"/>
</dbReference>
<dbReference type="Gramene" id="TraesCAD_scaffold_074707_01G000300.1">
    <property type="protein sequence ID" value="TraesCAD_scaffold_074707_01G000300.1"/>
    <property type="gene ID" value="TraesCAD_scaffold_074707_01G000300"/>
</dbReference>
<dbReference type="Gramene" id="TraesROB_scaffold_092450_01G000300.1">
    <property type="protein sequence ID" value="TraesROB_scaffold_092450_01G000300.1"/>
    <property type="gene ID" value="TraesROB_scaffold_092450_01G000300"/>
</dbReference>
<dbReference type="Gramene" id="TraesJUL5D03G03049610.1">
    <property type="protein sequence ID" value="TraesJUL5D03G03049610.1"/>
    <property type="gene ID" value="TraesJUL5D03G03049610"/>
</dbReference>
<evidence type="ECO:0000256" key="1">
    <source>
        <dbReference type="SAM" id="MobiDB-lite"/>
    </source>
</evidence>
<reference evidence="3" key="2">
    <citation type="submission" date="2018-10" db="UniProtKB">
        <authorList>
            <consortium name="EnsemblPlants"/>
        </authorList>
    </citation>
    <scope>IDENTIFICATION</scope>
</reference>
<dbReference type="Gramene" id="TraesSYM5D03G02964490.1">
    <property type="protein sequence ID" value="TraesSYM5D03G02964490.1"/>
    <property type="gene ID" value="TraesSYM5D03G02964490"/>
</dbReference>
<dbReference type="Gramene" id="TraesRN5D0100026000.1">
    <property type="protein sequence ID" value="TraesRN5D0100026000.1"/>
    <property type="gene ID" value="TraesRN5D0100026000"/>
</dbReference>
<reference evidence="3" key="1">
    <citation type="submission" date="2018-08" db="EMBL/GenBank/DDBJ databases">
        <authorList>
            <person name="Rossello M."/>
        </authorList>
    </citation>
    <scope>NUCLEOTIDE SEQUENCE [LARGE SCALE GENOMIC DNA]</scope>
    <source>
        <strain evidence="3">cv. Chinese Spring</strain>
    </source>
</reference>
<protein>
    <recommendedName>
        <fullName evidence="2">F-box domain-containing protein</fullName>
    </recommendedName>
</protein>
<dbReference type="EnsemblPlants" id="TraesCS5D02G006900.1">
    <property type="protein sequence ID" value="TraesCS5D02G006900.1"/>
    <property type="gene ID" value="TraesCS5D02G006900"/>
</dbReference>
<dbReference type="SMART" id="SM00256">
    <property type="entry name" value="FBOX"/>
    <property type="match status" value="1"/>
</dbReference>
<dbReference type="Gramene" id="TraesNOR5D03G03059850.1">
    <property type="protein sequence ID" value="TraesNOR5D03G03059850.1"/>
    <property type="gene ID" value="TraesNOR5D03G03059850"/>
</dbReference>
<dbReference type="PANTHER" id="PTHR34223:SF28">
    <property type="entry name" value="OS09G0548034 PROTEIN"/>
    <property type="match status" value="1"/>
</dbReference>
<dbReference type="AlphaFoldDB" id="A0A3B6MI76"/>
<dbReference type="OMA" id="INIHIHE"/>
<dbReference type="InterPro" id="IPR053197">
    <property type="entry name" value="F-box_SCFL_complex_component"/>
</dbReference>
<dbReference type="SUPFAM" id="SSF81383">
    <property type="entry name" value="F-box domain"/>
    <property type="match status" value="1"/>
</dbReference>
<dbReference type="Gramene" id="TraesCS5D03G0024400.1">
    <property type="protein sequence ID" value="TraesCS5D03G0024400.1.CDS"/>
    <property type="gene ID" value="TraesCS5D03G0024400"/>
</dbReference>
<feature type="domain" description="F-box" evidence="2">
    <location>
        <begin position="27"/>
        <end position="68"/>
    </location>
</feature>